<keyword evidence="6" id="KW-1185">Reference proteome</keyword>
<gene>
    <name evidence="5" type="ORF">N7U62_00910</name>
</gene>
<dbReference type="Pfam" id="PF00072">
    <property type="entry name" value="Response_reg"/>
    <property type="match status" value="1"/>
</dbReference>
<keyword evidence="1 3" id="KW-0597">Phosphoprotein</keyword>
<dbReference type="SUPFAM" id="SSF52172">
    <property type="entry name" value="CheY-like"/>
    <property type="match status" value="1"/>
</dbReference>
<comment type="caution">
    <text evidence="5">The sequence shown here is derived from an EMBL/GenBank/DDBJ whole genome shotgun (WGS) entry which is preliminary data.</text>
</comment>
<dbReference type="SMART" id="SM00448">
    <property type="entry name" value="REC"/>
    <property type="match status" value="1"/>
</dbReference>
<dbReference type="Gene3D" id="3.40.50.2300">
    <property type="match status" value="1"/>
</dbReference>
<dbReference type="InterPro" id="IPR050595">
    <property type="entry name" value="Bact_response_regulator"/>
</dbReference>
<feature type="modified residue" description="4-aspartylphosphate" evidence="3">
    <location>
        <position position="54"/>
    </location>
</feature>
<dbReference type="InterPro" id="IPR001789">
    <property type="entry name" value="Sig_transdc_resp-reg_receiver"/>
</dbReference>
<name>A0ABT3CPJ8_9BACT</name>
<proteinExistence type="predicted"/>
<accession>A0ABT3CPJ8</accession>
<dbReference type="InterPro" id="IPR011006">
    <property type="entry name" value="CheY-like_superfamily"/>
</dbReference>
<dbReference type="PROSITE" id="PS50110">
    <property type="entry name" value="RESPONSE_REGULATORY"/>
    <property type="match status" value="1"/>
</dbReference>
<keyword evidence="2" id="KW-0902">Two-component regulatory system</keyword>
<dbReference type="PANTHER" id="PTHR44591">
    <property type="entry name" value="STRESS RESPONSE REGULATOR PROTEIN 1"/>
    <property type="match status" value="1"/>
</dbReference>
<dbReference type="EMBL" id="JAOYOD010000001">
    <property type="protein sequence ID" value="MCV9385198.1"/>
    <property type="molecule type" value="Genomic_DNA"/>
</dbReference>
<reference evidence="5 6" key="1">
    <citation type="submission" date="2022-10" db="EMBL/GenBank/DDBJ databases">
        <title>Comparative genomics and taxonomic characterization of three novel marine species of genus Reichenbachiella exhibiting antioxidant and polysaccharide degradation activities.</title>
        <authorList>
            <person name="Muhammad N."/>
            <person name="Lee Y.-J."/>
            <person name="Ko J."/>
            <person name="Kim S.-G."/>
        </authorList>
    </citation>
    <scope>NUCLEOTIDE SEQUENCE [LARGE SCALE GENOMIC DNA]</scope>
    <source>
        <strain evidence="5 6">ABR2-5</strain>
    </source>
</reference>
<dbReference type="RefSeq" id="WP_264135991.1">
    <property type="nucleotide sequence ID" value="NZ_JAOYOD010000001.1"/>
</dbReference>
<organism evidence="5 6">
    <name type="scientific">Reichenbachiella ulvae</name>
    <dbReference type="NCBI Taxonomy" id="2980104"/>
    <lineage>
        <taxon>Bacteria</taxon>
        <taxon>Pseudomonadati</taxon>
        <taxon>Bacteroidota</taxon>
        <taxon>Cytophagia</taxon>
        <taxon>Cytophagales</taxon>
        <taxon>Reichenbachiellaceae</taxon>
        <taxon>Reichenbachiella</taxon>
    </lineage>
</organism>
<evidence type="ECO:0000256" key="3">
    <source>
        <dbReference type="PROSITE-ProRule" id="PRU00169"/>
    </source>
</evidence>
<protein>
    <submittedName>
        <fullName evidence="5">Response regulator</fullName>
    </submittedName>
</protein>
<dbReference type="Proteomes" id="UP001300692">
    <property type="component" value="Unassembled WGS sequence"/>
</dbReference>
<sequence length="120" mass="12891">MKKTVLIVDDSSYSRKVISLALSKAGYDIIGEAESGEAAIDMAIEMNPDIITLDNILPDMMGLDILKIIKEENLKAQVIMISAIGQQSTVADGLKLGALKYIVKPFTANDVIDAVQKVPA</sequence>
<evidence type="ECO:0000313" key="6">
    <source>
        <dbReference type="Proteomes" id="UP001300692"/>
    </source>
</evidence>
<evidence type="ECO:0000256" key="2">
    <source>
        <dbReference type="ARBA" id="ARBA00023012"/>
    </source>
</evidence>
<evidence type="ECO:0000256" key="1">
    <source>
        <dbReference type="ARBA" id="ARBA00022553"/>
    </source>
</evidence>
<dbReference type="PANTHER" id="PTHR44591:SF14">
    <property type="entry name" value="PROTEIN PILG"/>
    <property type="match status" value="1"/>
</dbReference>
<evidence type="ECO:0000313" key="5">
    <source>
        <dbReference type="EMBL" id="MCV9385198.1"/>
    </source>
</evidence>
<evidence type="ECO:0000259" key="4">
    <source>
        <dbReference type="PROSITE" id="PS50110"/>
    </source>
</evidence>
<feature type="domain" description="Response regulatory" evidence="4">
    <location>
        <begin position="4"/>
        <end position="119"/>
    </location>
</feature>